<dbReference type="Proteomes" id="UP000266673">
    <property type="component" value="Unassembled WGS sequence"/>
</dbReference>
<dbReference type="PANTHER" id="PTHR23257">
    <property type="entry name" value="SERINE-THREONINE PROTEIN KINASE"/>
    <property type="match status" value="1"/>
</dbReference>
<dbReference type="PROSITE" id="PS50011">
    <property type="entry name" value="PROTEIN_KINASE_DOM"/>
    <property type="match status" value="1"/>
</dbReference>
<dbReference type="InterPro" id="IPR008266">
    <property type="entry name" value="Tyr_kinase_AS"/>
</dbReference>
<dbReference type="GO" id="GO:0005737">
    <property type="term" value="C:cytoplasm"/>
    <property type="evidence" value="ECO:0007669"/>
    <property type="project" value="TreeGrafter"/>
</dbReference>
<accession>A0A397USK0</accession>
<dbReference type="EMBL" id="QKWP01000991">
    <property type="protein sequence ID" value="RIB12772.1"/>
    <property type="molecule type" value="Genomic_DNA"/>
</dbReference>
<dbReference type="InterPro" id="IPR050167">
    <property type="entry name" value="Ser_Thr_protein_kinase"/>
</dbReference>
<name>A0A397USK0_9GLOM</name>
<dbReference type="AlphaFoldDB" id="A0A397USK0"/>
<dbReference type="SUPFAM" id="SSF56112">
    <property type="entry name" value="Protein kinase-like (PK-like)"/>
    <property type="match status" value="1"/>
</dbReference>
<keyword evidence="3" id="KW-1185">Reference proteome</keyword>
<dbReference type="GO" id="GO:0004672">
    <property type="term" value="F:protein kinase activity"/>
    <property type="evidence" value="ECO:0007669"/>
    <property type="project" value="InterPro"/>
</dbReference>
<proteinExistence type="predicted"/>
<dbReference type="Gene3D" id="1.10.510.10">
    <property type="entry name" value="Transferase(Phosphotransferase) domain 1"/>
    <property type="match status" value="1"/>
</dbReference>
<feature type="domain" description="Protein kinase" evidence="1">
    <location>
        <begin position="165"/>
        <end position="468"/>
    </location>
</feature>
<dbReference type="Pfam" id="PF07714">
    <property type="entry name" value="PK_Tyr_Ser-Thr"/>
    <property type="match status" value="1"/>
</dbReference>
<dbReference type="PROSITE" id="PS00109">
    <property type="entry name" value="PROTEIN_KINASE_TYR"/>
    <property type="match status" value="1"/>
</dbReference>
<dbReference type="Gene3D" id="1.20.930.20">
    <property type="entry name" value="Adaptor protein Cbl, N-terminal domain"/>
    <property type="match status" value="1"/>
</dbReference>
<gene>
    <name evidence="2" type="ORF">C2G38_2041558</name>
</gene>
<sequence length="581" mass="67599">MASTATEVFNAAADIFSFYFPVIGAVKVLVGEIYQIYENAECNKDLCLIMVDRVKAAEYSMDKIVRNMERNEENFRDTSYFLAFERYKNTLTHIKEYTKSVSKLKGYKRYLQAIDVKKKFEQLANDFDKCMGDLHFAIDVANSDERREESKRVDKALEEVNETIQQIDDKLDIVVQGINFMKSHMNKQGDVHAHKIEPSELVDPAVQTVRGNIVKRIYRSLDEVACKPLDGQNETELAILGKLGQSPKILTFYGCSDINNSKVMIFEWAEHGTLKEVYDNFDIPWTRKIRIARDILLGLLFLRTVNIFHHDVRCENVFVLNDLSVKLGNFESAREVDGLSRNLSKLATYIIRWMAPELIEKYTRSKDKHEDKNVYTFNCEMFSFGMLLWELCYEKLPYEGWGIDRISDHVLNGKREKISKGRFINPDDKKIQLEFIKIIQDAWNHRPELRVTIPTLRQKLDELSREFPISFDAPPLLRNKVLDFEGERADEKGTLPKFDDNPEIDCEIPEEAPIIPFEEGIKMHQNKDYDGAWECFNQNAELNNPLAKFWRIGISFAKINIKIIYTSTKFVTLYLKRCFGV</sequence>
<evidence type="ECO:0000313" key="2">
    <source>
        <dbReference type="EMBL" id="RIB12772.1"/>
    </source>
</evidence>
<reference evidence="2 3" key="1">
    <citation type="submission" date="2018-06" db="EMBL/GenBank/DDBJ databases">
        <title>Comparative genomics reveals the genomic features of Rhizophagus irregularis, R. cerebriforme, R. diaphanum and Gigaspora rosea, and their symbiotic lifestyle signature.</title>
        <authorList>
            <person name="Morin E."/>
            <person name="San Clemente H."/>
            <person name="Chen E.C.H."/>
            <person name="De La Providencia I."/>
            <person name="Hainaut M."/>
            <person name="Kuo A."/>
            <person name="Kohler A."/>
            <person name="Murat C."/>
            <person name="Tang N."/>
            <person name="Roy S."/>
            <person name="Loubradou J."/>
            <person name="Henrissat B."/>
            <person name="Grigoriev I.V."/>
            <person name="Corradi N."/>
            <person name="Roux C."/>
            <person name="Martin F.M."/>
        </authorList>
    </citation>
    <scope>NUCLEOTIDE SEQUENCE [LARGE SCALE GENOMIC DNA]</scope>
    <source>
        <strain evidence="2 3">DAOM 194757</strain>
    </source>
</reference>
<dbReference type="STRING" id="44941.A0A397USK0"/>
<organism evidence="2 3">
    <name type="scientific">Gigaspora rosea</name>
    <dbReference type="NCBI Taxonomy" id="44941"/>
    <lineage>
        <taxon>Eukaryota</taxon>
        <taxon>Fungi</taxon>
        <taxon>Fungi incertae sedis</taxon>
        <taxon>Mucoromycota</taxon>
        <taxon>Glomeromycotina</taxon>
        <taxon>Glomeromycetes</taxon>
        <taxon>Diversisporales</taxon>
        <taxon>Gigasporaceae</taxon>
        <taxon>Gigaspora</taxon>
    </lineage>
</organism>
<protein>
    <submittedName>
        <fullName evidence="2">Kinase-like domain-containing protein</fullName>
    </submittedName>
</protein>
<dbReference type="InterPro" id="IPR000719">
    <property type="entry name" value="Prot_kinase_dom"/>
</dbReference>
<dbReference type="GO" id="GO:0005524">
    <property type="term" value="F:ATP binding"/>
    <property type="evidence" value="ECO:0007669"/>
    <property type="project" value="InterPro"/>
</dbReference>
<comment type="caution">
    <text evidence="2">The sequence shown here is derived from an EMBL/GenBank/DDBJ whole genome shotgun (WGS) entry which is preliminary data.</text>
</comment>
<dbReference type="OrthoDB" id="2314769at2759"/>
<evidence type="ECO:0000313" key="3">
    <source>
        <dbReference type="Proteomes" id="UP000266673"/>
    </source>
</evidence>
<keyword evidence="2" id="KW-0808">Transferase</keyword>
<dbReference type="PANTHER" id="PTHR23257:SF963">
    <property type="entry name" value="AT08303P"/>
    <property type="match status" value="1"/>
</dbReference>
<dbReference type="InterPro" id="IPR011009">
    <property type="entry name" value="Kinase-like_dom_sf"/>
</dbReference>
<dbReference type="CDD" id="cd21037">
    <property type="entry name" value="MLKL_NTD"/>
    <property type="match status" value="1"/>
</dbReference>
<dbReference type="InterPro" id="IPR059179">
    <property type="entry name" value="MLKL-like_MCAfunc"/>
</dbReference>
<evidence type="ECO:0000259" key="1">
    <source>
        <dbReference type="PROSITE" id="PS50011"/>
    </source>
</evidence>
<keyword evidence="2" id="KW-0418">Kinase</keyword>
<dbReference type="GO" id="GO:0007166">
    <property type="term" value="P:cell surface receptor signaling pathway"/>
    <property type="evidence" value="ECO:0007669"/>
    <property type="project" value="InterPro"/>
</dbReference>
<dbReference type="InterPro" id="IPR036537">
    <property type="entry name" value="Adaptor_Cbl_N_dom_sf"/>
</dbReference>
<dbReference type="InterPro" id="IPR001245">
    <property type="entry name" value="Ser-Thr/Tyr_kinase_cat_dom"/>
</dbReference>